<comment type="caution">
    <text evidence="9">The sequence shown here is derived from an EMBL/GenBank/DDBJ whole genome shotgun (WGS) entry which is preliminary data.</text>
</comment>
<dbReference type="PANTHER" id="PTHR30353:SF15">
    <property type="entry name" value="INNER MEMBRANE PROTEIN YABI"/>
    <property type="match status" value="1"/>
</dbReference>
<feature type="transmembrane region" description="Helical" evidence="7">
    <location>
        <begin position="178"/>
        <end position="200"/>
    </location>
</feature>
<keyword evidence="4 7" id="KW-0812">Transmembrane</keyword>
<evidence type="ECO:0000256" key="5">
    <source>
        <dbReference type="ARBA" id="ARBA00022989"/>
    </source>
</evidence>
<evidence type="ECO:0000256" key="6">
    <source>
        <dbReference type="ARBA" id="ARBA00023136"/>
    </source>
</evidence>
<protein>
    <recommendedName>
        <fullName evidence="8">VTT domain-containing protein</fullName>
    </recommendedName>
</protein>
<keyword evidence="5 7" id="KW-1133">Transmembrane helix</keyword>
<name>A0A2V1H0V8_9GAMM</name>
<feature type="transmembrane region" description="Helical" evidence="7">
    <location>
        <begin position="144"/>
        <end position="166"/>
    </location>
</feature>
<feature type="transmembrane region" description="Helical" evidence="7">
    <location>
        <begin position="59"/>
        <end position="80"/>
    </location>
</feature>
<dbReference type="Pfam" id="PF09335">
    <property type="entry name" value="VTT_dom"/>
    <property type="match status" value="1"/>
</dbReference>
<evidence type="ECO:0000259" key="8">
    <source>
        <dbReference type="Pfam" id="PF09335"/>
    </source>
</evidence>
<evidence type="ECO:0000256" key="1">
    <source>
        <dbReference type="ARBA" id="ARBA00004651"/>
    </source>
</evidence>
<evidence type="ECO:0000256" key="4">
    <source>
        <dbReference type="ARBA" id="ARBA00022692"/>
    </source>
</evidence>
<reference evidence="9 10" key="1">
    <citation type="submission" date="2018-04" db="EMBL/GenBank/DDBJ databases">
        <title>Thalassorhabdus spongiae gen. nov., sp. nov., isolated from a marine sponge in South-West Iceland.</title>
        <authorList>
            <person name="Knobloch S."/>
            <person name="Daussin A."/>
            <person name="Johannsson R."/>
            <person name="Marteinsson V.T."/>
        </authorList>
    </citation>
    <scope>NUCLEOTIDE SEQUENCE [LARGE SCALE GENOMIC DNA]</scope>
    <source>
        <strain evidence="9 10">Hp12</strain>
    </source>
</reference>
<evidence type="ECO:0000313" key="10">
    <source>
        <dbReference type="Proteomes" id="UP000244906"/>
    </source>
</evidence>
<dbReference type="PANTHER" id="PTHR30353">
    <property type="entry name" value="INNER MEMBRANE PROTEIN DEDA-RELATED"/>
    <property type="match status" value="1"/>
</dbReference>
<evidence type="ECO:0000256" key="7">
    <source>
        <dbReference type="SAM" id="Phobius"/>
    </source>
</evidence>
<comment type="similarity">
    <text evidence="2">Belongs to the DedA family.</text>
</comment>
<dbReference type="InterPro" id="IPR032818">
    <property type="entry name" value="DedA-like"/>
</dbReference>
<dbReference type="OrthoDB" id="9780918at2"/>
<evidence type="ECO:0000313" key="9">
    <source>
        <dbReference type="EMBL" id="PVZ72113.1"/>
    </source>
</evidence>
<comment type="subcellular location">
    <subcellularLocation>
        <location evidence="1">Cell membrane</location>
        <topology evidence="1">Multi-pass membrane protein</topology>
    </subcellularLocation>
</comment>
<keyword evidence="6 7" id="KW-0472">Membrane</keyword>
<dbReference type="EMBL" id="QDDL01000001">
    <property type="protein sequence ID" value="PVZ72113.1"/>
    <property type="molecule type" value="Genomic_DNA"/>
</dbReference>
<sequence length="400" mass="44077">MQQVLDGFLNWLLLYPHLAGAVAFIIAASESLVIIGLLIPGMVLMLGLGALAGSQVVPLQTLLIFAFIGAIVGDGLSYILGRYCHEWLTQVWPLNKHPQLLHRAENFFQRHGGMSIFVGRFIGPLRPLVPFVAGAMEMPSGRFLLANISSAAIWAPGVLLPGYLLGEAIGELNGPLQSLMRGLIIGLCLLVAIIWLVSWIASKLSRSTKFKLASGLLLVTGLACSLPLIISSQQSRISWFGLPAEAFHLQIKASVKSAAYTDLSSSSNMLSRWLTEADWQPLQSNLATLLRRIEQTGPLNNQPILPYFHQMDLPQIWQKDLPSTSNGINPEQAQDTRYLLLLWPKNNPDQAIPALLLEQRLINGKLEIYRLEKAMNLIHQLPAKQRNILGNGQVELTITK</sequence>
<dbReference type="GO" id="GO:0005886">
    <property type="term" value="C:plasma membrane"/>
    <property type="evidence" value="ECO:0007669"/>
    <property type="project" value="UniProtKB-SubCell"/>
</dbReference>
<dbReference type="Proteomes" id="UP000244906">
    <property type="component" value="Unassembled WGS sequence"/>
</dbReference>
<keyword evidence="10" id="KW-1185">Reference proteome</keyword>
<organism evidence="9 10">
    <name type="scientific">Pelagibaculum spongiae</name>
    <dbReference type="NCBI Taxonomy" id="2080658"/>
    <lineage>
        <taxon>Bacteria</taxon>
        <taxon>Pseudomonadati</taxon>
        <taxon>Pseudomonadota</taxon>
        <taxon>Gammaproteobacteria</taxon>
        <taxon>Oceanospirillales</taxon>
        <taxon>Pelagibaculum</taxon>
    </lineage>
</organism>
<accession>A0A2V1H0V8</accession>
<evidence type="ECO:0000256" key="2">
    <source>
        <dbReference type="ARBA" id="ARBA00010792"/>
    </source>
</evidence>
<proteinExistence type="inferred from homology"/>
<keyword evidence="3" id="KW-1003">Cell membrane</keyword>
<feature type="domain" description="VTT" evidence="8">
    <location>
        <begin position="39"/>
        <end position="163"/>
    </location>
</feature>
<feature type="transmembrane region" description="Helical" evidence="7">
    <location>
        <begin position="212"/>
        <end position="230"/>
    </location>
</feature>
<feature type="transmembrane region" description="Helical" evidence="7">
    <location>
        <begin position="12"/>
        <end position="39"/>
    </location>
</feature>
<dbReference type="InterPro" id="IPR032816">
    <property type="entry name" value="VTT_dom"/>
</dbReference>
<evidence type="ECO:0000256" key="3">
    <source>
        <dbReference type="ARBA" id="ARBA00022475"/>
    </source>
</evidence>
<dbReference type="RefSeq" id="WP_116685698.1">
    <property type="nucleotide sequence ID" value="NZ_CAWNYD010000001.1"/>
</dbReference>
<dbReference type="AlphaFoldDB" id="A0A2V1H0V8"/>
<gene>
    <name evidence="9" type="ORF">DC094_03605</name>
</gene>